<sequence length="96" mass="10261">MEILLALIYGAAVGTAAHFALRGRELRGVALAPMIGAFVGGAVWLALTWAGVTTAEPWLWLATLVTAPVVVVPVLVVLERVRSAHDARERQRLHIG</sequence>
<accession>A0ABN3PJV3</accession>
<comment type="caution">
    <text evidence="2">The sequence shown here is derived from an EMBL/GenBank/DDBJ whole genome shotgun (WGS) entry which is preliminary data.</text>
</comment>
<feature type="transmembrane region" description="Helical" evidence="1">
    <location>
        <begin position="58"/>
        <end position="78"/>
    </location>
</feature>
<dbReference type="RefSeq" id="WP_344230371.1">
    <property type="nucleotide sequence ID" value="NZ_BAAARI010000017.1"/>
</dbReference>
<keyword evidence="3" id="KW-1185">Reference proteome</keyword>
<evidence type="ECO:0000313" key="3">
    <source>
        <dbReference type="Proteomes" id="UP001500274"/>
    </source>
</evidence>
<gene>
    <name evidence="2" type="ORF">GCM10009862_27220</name>
</gene>
<keyword evidence="1" id="KW-0472">Membrane</keyword>
<evidence type="ECO:0000256" key="1">
    <source>
        <dbReference type="SAM" id="Phobius"/>
    </source>
</evidence>
<evidence type="ECO:0000313" key="2">
    <source>
        <dbReference type="EMBL" id="GAA2586704.1"/>
    </source>
</evidence>
<reference evidence="2 3" key="1">
    <citation type="journal article" date="2019" name="Int. J. Syst. Evol. Microbiol.">
        <title>The Global Catalogue of Microorganisms (GCM) 10K type strain sequencing project: providing services to taxonomists for standard genome sequencing and annotation.</title>
        <authorList>
            <consortium name="The Broad Institute Genomics Platform"/>
            <consortium name="The Broad Institute Genome Sequencing Center for Infectious Disease"/>
            <person name="Wu L."/>
            <person name="Ma J."/>
        </authorList>
    </citation>
    <scope>NUCLEOTIDE SEQUENCE [LARGE SCALE GENOMIC DNA]</scope>
    <source>
        <strain evidence="2 3">JCM 16365</strain>
    </source>
</reference>
<proteinExistence type="predicted"/>
<keyword evidence="1" id="KW-0812">Transmembrane</keyword>
<name>A0ABN3PJV3_9MICO</name>
<keyword evidence="1" id="KW-1133">Transmembrane helix</keyword>
<feature type="transmembrane region" description="Helical" evidence="1">
    <location>
        <begin position="30"/>
        <end position="52"/>
    </location>
</feature>
<dbReference type="EMBL" id="BAAARI010000017">
    <property type="protein sequence ID" value="GAA2586704.1"/>
    <property type="molecule type" value="Genomic_DNA"/>
</dbReference>
<protein>
    <recommendedName>
        <fullName evidence="4">Integral membrane protein</fullName>
    </recommendedName>
</protein>
<organism evidence="2 3">
    <name type="scientific">Microbacterium binotii</name>
    <dbReference type="NCBI Taxonomy" id="462710"/>
    <lineage>
        <taxon>Bacteria</taxon>
        <taxon>Bacillati</taxon>
        <taxon>Actinomycetota</taxon>
        <taxon>Actinomycetes</taxon>
        <taxon>Micrococcales</taxon>
        <taxon>Microbacteriaceae</taxon>
        <taxon>Microbacterium</taxon>
    </lineage>
</organism>
<dbReference type="Proteomes" id="UP001500274">
    <property type="component" value="Unassembled WGS sequence"/>
</dbReference>
<evidence type="ECO:0008006" key="4">
    <source>
        <dbReference type="Google" id="ProtNLM"/>
    </source>
</evidence>
<feature type="transmembrane region" description="Helical" evidence="1">
    <location>
        <begin position="6"/>
        <end position="23"/>
    </location>
</feature>